<evidence type="ECO:0000256" key="1">
    <source>
        <dbReference type="ARBA" id="ARBA00001971"/>
    </source>
</evidence>
<name>A0AAN7TKW8_9PEZI</name>
<evidence type="ECO:0000256" key="7">
    <source>
        <dbReference type="SAM" id="Phobius"/>
    </source>
</evidence>
<evidence type="ECO:0000256" key="4">
    <source>
        <dbReference type="ARBA" id="ARBA00022723"/>
    </source>
</evidence>
<dbReference type="InterPro" id="IPR002401">
    <property type="entry name" value="Cyt_P450_E_grp-I"/>
</dbReference>
<dbReference type="SUPFAM" id="SSF48264">
    <property type="entry name" value="Cytochrome P450"/>
    <property type="match status" value="1"/>
</dbReference>
<evidence type="ECO:0000313" key="8">
    <source>
        <dbReference type="EMBL" id="KAK5108380.1"/>
    </source>
</evidence>
<dbReference type="GO" id="GO:0020037">
    <property type="term" value="F:heme binding"/>
    <property type="evidence" value="ECO:0007669"/>
    <property type="project" value="InterPro"/>
</dbReference>
<organism evidence="8 9">
    <name type="scientific">Meristemomyces frigidus</name>
    <dbReference type="NCBI Taxonomy" id="1508187"/>
    <lineage>
        <taxon>Eukaryota</taxon>
        <taxon>Fungi</taxon>
        <taxon>Dikarya</taxon>
        <taxon>Ascomycota</taxon>
        <taxon>Pezizomycotina</taxon>
        <taxon>Dothideomycetes</taxon>
        <taxon>Dothideomycetidae</taxon>
        <taxon>Mycosphaerellales</taxon>
        <taxon>Teratosphaeriaceae</taxon>
        <taxon>Meristemomyces</taxon>
    </lineage>
</organism>
<dbReference type="PRINTS" id="PR00385">
    <property type="entry name" value="P450"/>
</dbReference>
<evidence type="ECO:0000256" key="5">
    <source>
        <dbReference type="ARBA" id="ARBA00023004"/>
    </source>
</evidence>
<dbReference type="Pfam" id="PF00067">
    <property type="entry name" value="p450"/>
    <property type="match status" value="1"/>
</dbReference>
<feature type="binding site" description="axial binding residue" evidence="6">
    <location>
        <position position="457"/>
    </location>
    <ligand>
        <name>heme</name>
        <dbReference type="ChEBI" id="CHEBI:30413"/>
    </ligand>
    <ligandPart>
        <name>Fe</name>
        <dbReference type="ChEBI" id="CHEBI:18248"/>
    </ligandPart>
</feature>
<evidence type="ECO:0000256" key="3">
    <source>
        <dbReference type="ARBA" id="ARBA00022617"/>
    </source>
</evidence>
<evidence type="ECO:0000313" key="9">
    <source>
        <dbReference type="Proteomes" id="UP001310890"/>
    </source>
</evidence>
<dbReference type="PANTHER" id="PTHR24305:SF210">
    <property type="entry name" value="CYTOCHROME P450 MONOOXYGENASE ASQL-RELATED"/>
    <property type="match status" value="1"/>
</dbReference>
<keyword evidence="7" id="KW-1133">Transmembrane helix</keyword>
<dbReference type="PRINTS" id="PR00463">
    <property type="entry name" value="EP450I"/>
</dbReference>
<dbReference type="EMBL" id="JAVRRL010000087">
    <property type="protein sequence ID" value="KAK5108380.1"/>
    <property type="molecule type" value="Genomic_DNA"/>
</dbReference>
<dbReference type="GO" id="GO:0016705">
    <property type="term" value="F:oxidoreductase activity, acting on paired donors, with incorporation or reduction of molecular oxygen"/>
    <property type="evidence" value="ECO:0007669"/>
    <property type="project" value="InterPro"/>
</dbReference>
<dbReference type="InterPro" id="IPR050121">
    <property type="entry name" value="Cytochrome_P450_monoxygenase"/>
</dbReference>
<reference evidence="8" key="1">
    <citation type="submission" date="2023-08" db="EMBL/GenBank/DDBJ databases">
        <title>Black Yeasts Isolated from many extreme environments.</title>
        <authorList>
            <person name="Coleine C."/>
            <person name="Stajich J.E."/>
            <person name="Selbmann L."/>
        </authorList>
    </citation>
    <scope>NUCLEOTIDE SEQUENCE</scope>
    <source>
        <strain evidence="8">CCFEE 5401</strain>
    </source>
</reference>
<keyword evidence="7" id="KW-0472">Membrane</keyword>
<protein>
    <recommendedName>
        <fullName evidence="10">Cytochrome P450 monooxygenase</fullName>
    </recommendedName>
</protein>
<sequence length="462" mass="51353">MSDTTATAAFGLGGGQYTIANIVFSGLALVVLLYFLNTLYVAYLGPLSKFPGPPLRAYTTIPLIHTLFTGLDPQVYPALHRKYGPIVRIAPNQLSFNGGAQPWNEIYGFRKPGSGKPFKDPSFYGKAFNGVDGPITANDENHSRQRKILSHAFSDKALKEQEPLLKRWAEKMRDRMSQQADAGQKVDVLKMLNCTTFDIMGDLSFAEGLNMLDEGEYSPWVKTIFGSIKQATFVRGIKIYNAFTEYMVSEFLGKSKYARDKGAAHFGYCIERVNRRLEREPDRPDLWSRILEKSPLGSEGGLSLDEHHSIASLFMVAGTETTATALSGTTFHLLKNPDILANLTAEIRTAFGSLQDMHLENLAKQKYLMAVLQEGLRMYPPVPIALPRRSPAGGMMVEGEFIPAGTSIAVHQYSTYNDESHFKHAGEFHPERWLGDPEFKDDHLNALEAFSVGPRNCLGKSE</sequence>
<evidence type="ECO:0000256" key="2">
    <source>
        <dbReference type="ARBA" id="ARBA00010617"/>
    </source>
</evidence>
<feature type="transmembrane region" description="Helical" evidence="7">
    <location>
        <begin position="22"/>
        <end position="43"/>
    </location>
</feature>
<keyword evidence="7" id="KW-0812">Transmembrane</keyword>
<dbReference type="InterPro" id="IPR001128">
    <property type="entry name" value="Cyt_P450"/>
</dbReference>
<evidence type="ECO:0008006" key="10">
    <source>
        <dbReference type="Google" id="ProtNLM"/>
    </source>
</evidence>
<dbReference type="GO" id="GO:0005506">
    <property type="term" value="F:iron ion binding"/>
    <property type="evidence" value="ECO:0007669"/>
    <property type="project" value="InterPro"/>
</dbReference>
<comment type="similarity">
    <text evidence="2">Belongs to the cytochrome P450 family.</text>
</comment>
<dbReference type="Gene3D" id="1.10.630.10">
    <property type="entry name" value="Cytochrome P450"/>
    <property type="match status" value="1"/>
</dbReference>
<dbReference type="CDD" id="cd11058">
    <property type="entry name" value="CYP60B-like"/>
    <property type="match status" value="1"/>
</dbReference>
<keyword evidence="4 6" id="KW-0479">Metal-binding</keyword>
<gene>
    <name evidence="8" type="ORF">LTR62_008336</name>
</gene>
<comment type="cofactor">
    <cofactor evidence="1 6">
        <name>heme</name>
        <dbReference type="ChEBI" id="CHEBI:30413"/>
    </cofactor>
</comment>
<dbReference type="AlphaFoldDB" id="A0AAN7TKW8"/>
<dbReference type="PANTHER" id="PTHR24305">
    <property type="entry name" value="CYTOCHROME P450"/>
    <property type="match status" value="1"/>
</dbReference>
<dbReference type="InterPro" id="IPR036396">
    <property type="entry name" value="Cyt_P450_sf"/>
</dbReference>
<keyword evidence="5 6" id="KW-0408">Iron</keyword>
<dbReference type="Proteomes" id="UP001310890">
    <property type="component" value="Unassembled WGS sequence"/>
</dbReference>
<evidence type="ECO:0000256" key="6">
    <source>
        <dbReference type="PIRSR" id="PIRSR602401-1"/>
    </source>
</evidence>
<keyword evidence="3 6" id="KW-0349">Heme</keyword>
<dbReference type="GO" id="GO:0004497">
    <property type="term" value="F:monooxygenase activity"/>
    <property type="evidence" value="ECO:0007669"/>
    <property type="project" value="InterPro"/>
</dbReference>
<accession>A0AAN7TKW8</accession>
<comment type="caution">
    <text evidence="8">The sequence shown here is derived from an EMBL/GenBank/DDBJ whole genome shotgun (WGS) entry which is preliminary data.</text>
</comment>
<proteinExistence type="inferred from homology"/>